<keyword evidence="1" id="KW-0812">Transmembrane</keyword>
<dbReference type="Proteomes" id="UP000784435">
    <property type="component" value="Unassembled WGS sequence"/>
</dbReference>
<reference evidence="2" key="2">
    <citation type="submission" date="2021-09" db="EMBL/GenBank/DDBJ databases">
        <authorList>
            <person name="Gilroy R."/>
        </authorList>
    </citation>
    <scope>NUCLEOTIDE SEQUENCE</scope>
    <source>
        <strain evidence="2">ChiGjej5B5-7349</strain>
    </source>
</reference>
<dbReference type="EMBL" id="DYUK01000132">
    <property type="protein sequence ID" value="HJG79968.1"/>
    <property type="molecule type" value="Genomic_DNA"/>
</dbReference>
<feature type="transmembrane region" description="Helical" evidence="1">
    <location>
        <begin position="178"/>
        <end position="201"/>
    </location>
</feature>
<protein>
    <submittedName>
        <fullName evidence="2">Uncharacterized protein</fullName>
    </submittedName>
</protein>
<dbReference type="AlphaFoldDB" id="A0A921MDC0"/>
<gene>
    <name evidence="2" type="ORF">K8V08_06115</name>
</gene>
<proteinExistence type="predicted"/>
<evidence type="ECO:0000313" key="2">
    <source>
        <dbReference type="EMBL" id="HJG79968.1"/>
    </source>
</evidence>
<accession>A0A921MDC0</accession>
<comment type="caution">
    <text evidence="2">The sequence shown here is derived from an EMBL/GenBank/DDBJ whole genome shotgun (WGS) entry which is preliminary data.</text>
</comment>
<evidence type="ECO:0000256" key="1">
    <source>
        <dbReference type="SAM" id="Phobius"/>
    </source>
</evidence>
<name>A0A921MDC0_9MICO</name>
<reference evidence="2" key="1">
    <citation type="journal article" date="2021" name="PeerJ">
        <title>Extensive microbial diversity within the chicken gut microbiome revealed by metagenomics and culture.</title>
        <authorList>
            <person name="Gilroy R."/>
            <person name="Ravi A."/>
            <person name="Getino M."/>
            <person name="Pursley I."/>
            <person name="Horton D.L."/>
            <person name="Alikhan N.F."/>
            <person name="Baker D."/>
            <person name="Gharbi K."/>
            <person name="Hall N."/>
            <person name="Watson M."/>
            <person name="Adriaenssens E.M."/>
            <person name="Foster-Nyarko E."/>
            <person name="Jarju S."/>
            <person name="Secka A."/>
            <person name="Antonio M."/>
            <person name="Oren A."/>
            <person name="Chaudhuri R.R."/>
            <person name="La Ragione R."/>
            <person name="Hildebrand F."/>
            <person name="Pallen M.J."/>
        </authorList>
    </citation>
    <scope>NUCLEOTIDE SEQUENCE</scope>
    <source>
        <strain evidence="2">ChiGjej5B5-7349</strain>
    </source>
</reference>
<keyword evidence="1" id="KW-0472">Membrane</keyword>
<organism evidence="2 3">
    <name type="scientific">Brevibacterium senegalense</name>
    <dbReference type="NCBI Taxonomy" id="1033736"/>
    <lineage>
        <taxon>Bacteria</taxon>
        <taxon>Bacillati</taxon>
        <taxon>Actinomycetota</taxon>
        <taxon>Actinomycetes</taxon>
        <taxon>Micrococcales</taxon>
        <taxon>Brevibacteriaceae</taxon>
        <taxon>Brevibacterium</taxon>
    </lineage>
</organism>
<feature type="transmembrane region" description="Helical" evidence="1">
    <location>
        <begin position="27"/>
        <end position="51"/>
    </location>
</feature>
<keyword evidence="1" id="KW-1133">Transmembrane helix</keyword>
<sequence>MATAAPHPFPGPSGPPPGKRMRGIGRVLFWIGLVLVLASVTVGVIVAVMGFTRVAESAGNRIPVDGSAQVSVQQNERRLFFVPAEAHHSTGSDGETDTSYTPLAESNCTVEGPQAEELQVSGTHQFTENGRPHIADGGFIARESGTYTVTCSPTPADAQVTVAPPIAVGQIVGGVGGVLIAVFGGLGFGLLTVLGLVLWLVGRSMLRKHGAL</sequence>
<evidence type="ECO:0000313" key="3">
    <source>
        <dbReference type="Proteomes" id="UP000784435"/>
    </source>
</evidence>